<dbReference type="PANTHER" id="PTHR43163:SF6">
    <property type="entry name" value="DIPEPTIDE TRANSPORT SYSTEM PERMEASE PROTEIN DPPB-RELATED"/>
    <property type="match status" value="1"/>
</dbReference>
<dbReference type="Pfam" id="PF19300">
    <property type="entry name" value="BPD_transp_1_N"/>
    <property type="match status" value="1"/>
</dbReference>
<dbReference type="PANTHER" id="PTHR43163">
    <property type="entry name" value="DIPEPTIDE TRANSPORT SYSTEM PERMEASE PROTEIN DPPB-RELATED"/>
    <property type="match status" value="1"/>
</dbReference>
<evidence type="ECO:0000256" key="4">
    <source>
        <dbReference type="ARBA" id="ARBA00022692"/>
    </source>
</evidence>
<protein>
    <submittedName>
        <fullName evidence="9">ABC transporter permease</fullName>
    </submittedName>
</protein>
<evidence type="ECO:0000256" key="5">
    <source>
        <dbReference type="ARBA" id="ARBA00022989"/>
    </source>
</evidence>
<dbReference type="InterPro" id="IPR035906">
    <property type="entry name" value="MetI-like_sf"/>
</dbReference>
<dbReference type="PROSITE" id="PS50928">
    <property type="entry name" value="ABC_TM1"/>
    <property type="match status" value="1"/>
</dbReference>
<gene>
    <name evidence="9" type="ORF">GXW74_07895</name>
</gene>
<evidence type="ECO:0000313" key="9">
    <source>
        <dbReference type="EMBL" id="MBR0680405.1"/>
    </source>
</evidence>
<dbReference type="Proteomes" id="UP001138709">
    <property type="component" value="Unassembled WGS sequence"/>
</dbReference>
<comment type="similarity">
    <text evidence="7">Belongs to the binding-protein-dependent transport system permease family.</text>
</comment>
<keyword evidence="6 7" id="KW-0472">Membrane</keyword>
<feature type="transmembrane region" description="Helical" evidence="7">
    <location>
        <begin position="136"/>
        <end position="159"/>
    </location>
</feature>
<dbReference type="InterPro" id="IPR045621">
    <property type="entry name" value="BPD_transp_1_N"/>
</dbReference>
<dbReference type="SUPFAM" id="SSF161098">
    <property type="entry name" value="MetI-like"/>
    <property type="match status" value="1"/>
</dbReference>
<evidence type="ECO:0000256" key="1">
    <source>
        <dbReference type="ARBA" id="ARBA00004651"/>
    </source>
</evidence>
<feature type="domain" description="ABC transmembrane type-1" evidence="8">
    <location>
        <begin position="97"/>
        <end position="306"/>
    </location>
</feature>
<dbReference type="Pfam" id="PF00528">
    <property type="entry name" value="BPD_transp_1"/>
    <property type="match status" value="1"/>
</dbReference>
<accession>A0A9X9X9L9</accession>
<keyword evidence="5 7" id="KW-1133">Transmembrane helix</keyword>
<proteinExistence type="inferred from homology"/>
<dbReference type="InterPro" id="IPR000515">
    <property type="entry name" value="MetI-like"/>
</dbReference>
<evidence type="ECO:0000256" key="2">
    <source>
        <dbReference type="ARBA" id="ARBA00022448"/>
    </source>
</evidence>
<feature type="transmembrane region" description="Helical" evidence="7">
    <location>
        <begin position="237"/>
        <end position="264"/>
    </location>
</feature>
<organism evidence="9 10">
    <name type="scientific">Neoroseomonas eburnea</name>
    <dbReference type="NCBI Taxonomy" id="1346889"/>
    <lineage>
        <taxon>Bacteria</taxon>
        <taxon>Pseudomonadati</taxon>
        <taxon>Pseudomonadota</taxon>
        <taxon>Alphaproteobacteria</taxon>
        <taxon>Acetobacterales</taxon>
        <taxon>Acetobacteraceae</taxon>
        <taxon>Neoroseomonas</taxon>
    </lineage>
</organism>
<keyword evidence="3" id="KW-1003">Cell membrane</keyword>
<evidence type="ECO:0000256" key="7">
    <source>
        <dbReference type="RuleBase" id="RU363032"/>
    </source>
</evidence>
<feature type="transmembrane region" description="Helical" evidence="7">
    <location>
        <begin position="7"/>
        <end position="29"/>
    </location>
</feature>
<evidence type="ECO:0000313" key="10">
    <source>
        <dbReference type="Proteomes" id="UP001138709"/>
    </source>
</evidence>
<evidence type="ECO:0000256" key="3">
    <source>
        <dbReference type="ARBA" id="ARBA00022475"/>
    </source>
</evidence>
<evidence type="ECO:0000256" key="6">
    <source>
        <dbReference type="ARBA" id="ARBA00023136"/>
    </source>
</evidence>
<dbReference type="CDD" id="cd06261">
    <property type="entry name" value="TM_PBP2"/>
    <property type="match status" value="1"/>
</dbReference>
<name>A0A9X9X9L9_9PROT</name>
<comment type="caution">
    <text evidence="9">The sequence shown here is derived from an EMBL/GenBank/DDBJ whole genome shotgun (WGS) entry which is preliminary data.</text>
</comment>
<keyword evidence="10" id="KW-1185">Reference proteome</keyword>
<reference evidence="9" key="1">
    <citation type="submission" date="2020-01" db="EMBL/GenBank/DDBJ databases">
        <authorList>
            <person name="Rat A."/>
        </authorList>
    </citation>
    <scope>NUCLEOTIDE SEQUENCE</scope>
    <source>
        <strain evidence="9">LMG 31228</strain>
    </source>
</reference>
<dbReference type="AlphaFoldDB" id="A0A9X9X9L9"/>
<sequence length="316" mass="33702">MAYAARRLAVSVALVWVVASLVFLVIHLIPGDPAELLLSQGGIAPDPAAVEELRERLGLNQPLWTQYVAYMGGLLKGDFGLSLQDEHPIADEIALRLPRTLELVGMAGAISVAFGVPLGMVAALRAGGPLDRALSAWASFALSVPVFVVGTLAILVLAQELRLVSAGGYVPFARDPVRHVALLLVPAGTIAFGLGAVVFRVMRSSVLEVLEREHVRAAQARGVSPAAIIRRHVVRNALTPVVTVVALHLGTLLGGTVLVEFVFNWPGLSGYLVRAVEARDYPEVMGIVLVISSLFVLLNFVVDMLYAVIDPRVRHG</sequence>
<dbReference type="GO" id="GO:0055085">
    <property type="term" value="P:transmembrane transport"/>
    <property type="evidence" value="ECO:0007669"/>
    <property type="project" value="InterPro"/>
</dbReference>
<dbReference type="EMBL" id="JAAEDL010000006">
    <property type="protein sequence ID" value="MBR0680405.1"/>
    <property type="molecule type" value="Genomic_DNA"/>
</dbReference>
<comment type="subcellular location">
    <subcellularLocation>
        <location evidence="1 7">Cell membrane</location>
        <topology evidence="1 7">Multi-pass membrane protein</topology>
    </subcellularLocation>
</comment>
<feature type="transmembrane region" description="Helical" evidence="7">
    <location>
        <begin position="179"/>
        <end position="202"/>
    </location>
</feature>
<feature type="transmembrane region" description="Helical" evidence="7">
    <location>
        <begin position="103"/>
        <end position="124"/>
    </location>
</feature>
<feature type="transmembrane region" description="Helical" evidence="7">
    <location>
        <begin position="284"/>
        <end position="309"/>
    </location>
</feature>
<keyword evidence="4 7" id="KW-0812">Transmembrane</keyword>
<dbReference type="Gene3D" id="1.10.3720.10">
    <property type="entry name" value="MetI-like"/>
    <property type="match status" value="1"/>
</dbReference>
<reference evidence="9" key="2">
    <citation type="journal article" date="2021" name="Syst. Appl. Microbiol.">
        <title>Roseomonas hellenica sp. nov., isolated from roots of wild-growing Alkanna tinctoria.</title>
        <authorList>
            <person name="Rat A."/>
            <person name="Naranjo H.D."/>
            <person name="Lebbe L."/>
            <person name="Cnockaert M."/>
            <person name="Krigas N."/>
            <person name="Grigoriadou K."/>
            <person name="Maloupa E."/>
            <person name="Willems A."/>
        </authorList>
    </citation>
    <scope>NUCLEOTIDE SEQUENCE</scope>
    <source>
        <strain evidence="9">LMG 31228</strain>
    </source>
</reference>
<evidence type="ECO:0000259" key="8">
    <source>
        <dbReference type="PROSITE" id="PS50928"/>
    </source>
</evidence>
<keyword evidence="2 7" id="KW-0813">Transport</keyword>
<dbReference type="GO" id="GO:0005886">
    <property type="term" value="C:plasma membrane"/>
    <property type="evidence" value="ECO:0007669"/>
    <property type="project" value="UniProtKB-SubCell"/>
</dbReference>